<evidence type="ECO:0000313" key="1">
    <source>
        <dbReference type="EMBL" id="RUM95376.1"/>
    </source>
</evidence>
<organism evidence="1 2">
    <name type="scientific">Borborobacter arsenicus</name>
    <dbReference type="NCBI Taxonomy" id="1851146"/>
    <lineage>
        <taxon>Bacteria</taxon>
        <taxon>Pseudomonadati</taxon>
        <taxon>Pseudomonadota</taxon>
        <taxon>Alphaproteobacteria</taxon>
        <taxon>Hyphomicrobiales</taxon>
        <taxon>Phyllobacteriaceae</taxon>
        <taxon>Borborobacter</taxon>
    </lineage>
</organism>
<keyword evidence="2" id="KW-1185">Reference proteome</keyword>
<gene>
    <name evidence="1" type="ORF">EET67_23585</name>
</gene>
<dbReference type="OrthoDB" id="7283650at2"/>
<proteinExistence type="predicted"/>
<dbReference type="AlphaFoldDB" id="A0A432UZL8"/>
<sequence>MKTEFKIAPEQITAWDAFASVVRTSAKTHNNMIRSMAEEFDDGRIFNRPLPKRLGWQIAQMEARLQQIKTVKDAADDLYAVLAYEQKAVADDIVLPMTGMGMGRNQSRHMLRWRWPRSRRAGYAIRRRTTTGSG</sequence>
<dbReference type="GO" id="GO:0042597">
    <property type="term" value="C:periplasmic space"/>
    <property type="evidence" value="ECO:0007669"/>
    <property type="project" value="InterPro"/>
</dbReference>
<dbReference type="Proteomes" id="UP000281647">
    <property type="component" value="Unassembled WGS sequence"/>
</dbReference>
<name>A0A432UZL8_9HYPH</name>
<accession>A0A432UZL8</accession>
<protein>
    <submittedName>
        <fullName evidence="1">Uncharacterized protein</fullName>
    </submittedName>
</protein>
<evidence type="ECO:0000313" key="2">
    <source>
        <dbReference type="Proteomes" id="UP000281647"/>
    </source>
</evidence>
<dbReference type="EMBL" id="RKST01000046">
    <property type="protein sequence ID" value="RUM95376.1"/>
    <property type="molecule type" value="Genomic_DNA"/>
</dbReference>
<dbReference type="InterPro" id="IPR012899">
    <property type="entry name" value="LTXXQ"/>
</dbReference>
<dbReference type="RefSeq" id="WP_128628707.1">
    <property type="nucleotide sequence ID" value="NZ_RKST01000046.1"/>
</dbReference>
<comment type="caution">
    <text evidence="1">The sequence shown here is derived from an EMBL/GenBank/DDBJ whole genome shotgun (WGS) entry which is preliminary data.</text>
</comment>
<reference evidence="1 2" key="1">
    <citation type="submission" date="2018-11" db="EMBL/GenBank/DDBJ databases">
        <title>Pseudaminobacter arsenicus sp. nov., an arsenic-resistant bacterium isolated from arsenic-rich aquifers.</title>
        <authorList>
            <person name="Mu Y."/>
        </authorList>
    </citation>
    <scope>NUCLEOTIDE SEQUENCE [LARGE SCALE GENOMIC DNA]</scope>
    <source>
        <strain evidence="1 2">CB3</strain>
    </source>
</reference>
<dbReference type="Pfam" id="PF07813">
    <property type="entry name" value="LTXXQ"/>
    <property type="match status" value="1"/>
</dbReference>